<dbReference type="Gene3D" id="3.50.50.80">
    <property type="entry name" value="Ubiquitin-activating enzyme E1, inactive adenylation domain, subdomain 1"/>
    <property type="match status" value="1"/>
</dbReference>
<dbReference type="SMART" id="SM00985">
    <property type="entry name" value="UBA_e1_C"/>
    <property type="match status" value="1"/>
</dbReference>
<feature type="compositionally biased region" description="Acidic residues" evidence="4">
    <location>
        <begin position="747"/>
        <end position="757"/>
    </location>
</feature>
<name>A0ABR2KKM7_9EUKA</name>
<evidence type="ECO:0000313" key="6">
    <source>
        <dbReference type="EMBL" id="KAK8891697.1"/>
    </source>
</evidence>
<dbReference type="InterPro" id="IPR000011">
    <property type="entry name" value="UBQ/SUMO-activ_enz_E1-like"/>
</dbReference>
<protein>
    <recommendedName>
        <fullName evidence="5">Ubiquitin-activating enzyme E1 C-terminal domain-containing protein</fullName>
    </recommendedName>
</protein>
<gene>
    <name evidence="6" type="ORF">M9Y10_028917</name>
</gene>
<accession>A0ABR2KKM7</accession>
<dbReference type="Gene3D" id="1.10.10.2660">
    <property type="entry name" value="Ubiquitin-activating enzyme E1, SCCH domain"/>
    <property type="match status" value="1"/>
</dbReference>
<dbReference type="SUPFAM" id="SSF69572">
    <property type="entry name" value="Activating enzymes of the ubiquitin-like proteins"/>
    <property type="match status" value="2"/>
</dbReference>
<dbReference type="Pfam" id="PF00899">
    <property type="entry name" value="ThiF"/>
    <property type="match status" value="2"/>
</dbReference>
<reference evidence="6 7" key="1">
    <citation type="submission" date="2024-04" db="EMBL/GenBank/DDBJ databases">
        <title>Tritrichomonas musculus Genome.</title>
        <authorList>
            <person name="Alves-Ferreira E."/>
            <person name="Grigg M."/>
            <person name="Lorenzi H."/>
            <person name="Galac M."/>
        </authorList>
    </citation>
    <scope>NUCLEOTIDE SEQUENCE [LARGE SCALE GENOMIC DNA]</scope>
    <source>
        <strain evidence="6 7">EAF2021</strain>
    </source>
</reference>
<evidence type="ECO:0000259" key="5">
    <source>
        <dbReference type="SMART" id="SM00985"/>
    </source>
</evidence>
<evidence type="ECO:0000256" key="2">
    <source>
        <dbReference type="ARBA" id="ARBA00005673"/>
    </source>
</evidence>
<dbReference type="InterPro" id="IPR018965">
    <property type="entry name" value="Ub-activating_enz_E1_C"/>
</dbReference>
<dbReference type="Gene3D" id="2.40.30.180">
    <property type="entry name" value="Ubiquitin-activating enzyme E1, FCCH domain"/>
    <property type="match status" value="1"/>
</dbReference>
<dbReference type="Pfam" id="PF09358">
    <property type="entry name" value="E1_UFD"/>
    <property type="match status" value="1"/>
</dbReference>
<dbReference type="InterPro" id="IPR042063">
    <property type="entry name" value="Ubi_acti_E1_SCCH"/>
</dbReference>
<dbReference type="Gene3D" id="3.40.50.12550">
    <property type="entry name" value="Ubiquitin-activating enzyme E1, inactive adenylation domain, subdomain 2"/>
    <property type="match status" value="1"/>
</dbReference>
<sequence length="1011" mass="113881">MSENINIDEDLYSRQIYTIGIDAMKKMAKSSILISGLGGLGVELAKNIILAGVKSVTLHDTENATINDLSSQFFLDESSIGKNRALESYQKLSELNEYVSVSTSIDELSNDLIKQFNCVVITSPIPYSKILEVSKFCHENSIAFILAMTRGVFGLIFNDFGDSFYISEPSFEKPSRFLIESISHDEKGIVTINPKDEHKLSDGDHVIFDQVEGMTELNGKEFPVKDIKAKSFSIGDTSHFHPYENTMSSGYGNQIILPKTMHFKELNEALKNPYFEIADYGALGNDQQIVLAFFSLFKSIEENNTTAENILKNADIINDEYKLSPEGINEDLIREFVRENAIISPLAAILGGIAGQEAIKSVSSKFTPFNMFFAYSDLAALQPINDPSFKTTIKNDRYDSYRIVFGDEQFEAMTNLKYFMVGAGAIGCELLKNWAMMGVSKNGQIYVTDMDQIEKSNLNRQFLFRKGDIGKSKSACAASAVKVMNPDVNIEAQQNCVGKMSESFYNFQFYNSLSGICNALDNAETRSYNDDQAIYFGKPLLESGTLGPMGHFQTIIPHLTLSYNSYKYPTTKSIPECTLHSFPTNINHCTMWALDNFGGIFTLNPSKVNQYITDKGYVKKMMKNDIGGLYESLKIIKKLLVEDKPSNFNDCIKLARIKFEELFYRTIKKLITKFPPGCLNKDGQPFWRGEHRLPSVIEYDPTNESHAAFINSAAILYAKMYNIEIPQDQSKPLAQIAAEITLPEWKPEDDDDINDDDEKPKKKKKKIPSNIKTIIKNLCNDVSPYRKEENLLNAQEFEKDDSTNGHVDFVAAAANLRAINYRIKTESAMEIKGIAGNIIPAIATTTAAVCGFVSLEMFKVHSVTKKSIDDFRDGFFNLSTCSFQILSPSPAKTKKIIISDPNGKEGEKKEISFTFWDKWIFEGDLTVKEFIEQMKEKIGLNVSTLMVGQIIVYADFMPDMNQFMDRKITDIYTHEAELQLVPDRMLELNMTLKDNEGNEIPENPPVLLKFF</sequence>
<dbReference type="InterPro" id="IPR019572">
    <property type="entry name" value="UBA_E1_SCCH"/>
</dbReference>
<dbReference type="Proteomes" id="UP001470230">
    <property type="component" value="Unassembled WGS sequence"/>
</dbReference>
<evidence type="ECO:0000256" key="3">
    <source>
        <dbReference type="ARBA" id="ARBA00022598"/>
    </source>
</evidence>
<feature type="region of interest" description="Disordered" evidence="4">
    <location>
        <begin position="745"/>
        <end position="766"/>
    </location>
</feature>
<dbReference type="InterPro" id="IPR018075">
    <property type="entry name" value="UBQ-activ_enz_E1"/>
</dbReference>
<dbReference type="PRINTS" id="PR01849">
    <property type="entry name" value="UBIQUITINACT"/>
</dbReference>
<keyword evidence="7" id="KW-1185">Reference proteome</keyword>
<dbReference type="EMBL" id="JAPFFF010000004">
    <property type="protein sequence ID" value="KAK8891697.1"/>
    <property type="molecule type" value="Genomic_DNA"/>
</dbReference>
<dbReference type="InterPro" id="IPR035985">
    <property type="entry name" value="Ubiquitin-activating_enz"/>
</dbReference>
<dbReference type="InterPro" id="IPR042302">
    <property type="entry name" value="E1_FCCH_sf"/>
</dbReference>
<dbReference type="NCBIfam" id="TIGR01408">
    <property type="entry name" value="Ube1"/>
    <property type="match status" value="1"/>
</dbReference>
<comment type="caution">
    <text evidence="6">The sequence shown here is derived from an EMBL/GenBank/DDBJ whole genome shotgun (WGS) entry which is preliminary data.</text>
</comment>
<dbReference type="PANTHER" id="PTHR10953">
    <property type="entry name" value="UBIQUITIN-ACTIVATING ENZYME E1"/>
    <property type="match status" value="1"/>
</dbReference>
<dbReference type="InterPro" id="IPR038252">
    <property type="entry name" value="UBA_E1_C_sf"/>
</dbReference>
<dbReference type="Gene3D" id="3.40.50.720">
    <property type="entry name" value="NAD(P)-binding Rossmann-like Domain"/>
    <property type="match status" value="1"/>
</dbReference>
<keyword evidence="3" id="KW-0436">Ligase</keyword>
<evidence type="ECO:0000313" key="7">
    <source>
        <dbReference type="Proteomes" id="UP001470230"/>
    </source>
</evidence>
<organism evidence="6 7">
    <name type="scientific">Tritrichomonas musculus</name>
    <dbReference type="NCBI Taxonomy" id="1915356"/>
    <lineage>
        <taxon>Eukaryota</taxon>
        <taxon>Metamonada</taxon>
        <taxon>Parabasalia</taxon>
        <taxon>Tritrichomonadida</taxon>
        <taxon>Tritrichomonadidae</taxon>
        <taxon>Tritrichomonas</taxon>
    </lineage>
</organism>
<dbReference type="PANTHER" id="PTHR10953:SF4">
    <property type="entry name" value="UBIQUITIN-ACTIVATING ENZYME E1 C-TERMINAL DOMAIN-CONTAINING PROTEIN"/>
    <property type="match status" value="1"/>
</dbReference>
<dbReference type="Pfam" id="PF10585">
    <property type="entry name" value="UBA_E1_SCCH"/>
    <property type="match status" value="1"/>
</dbReference>
<dbReference type="InterPro" id="IPR000594">
    <property type="entry name" value="ThiF_NAD_FAD-bd"/>
</dbReference>
<proteinExistence type="inferred from homology"/>
<dbReference type="InterPro" id="IPR042449">
    <property type="entry name" value="Ub-E1_IAD_1"/>
</dbReference>
<feature type="domain" description="Ubiquitin-activating enzyme E1 C-terminal" evidence="5">
    <location>
        <begin position="871"/>
        <end position="1006"/>
    </location>
</feature>
<evidence type="ECO:0000256" key="4">
    <source>
        <dbReference type="SAM" id="MobiDB-lite"/>
    </source>
</evidence>
<dbReference type="Gene3D" id="3.10.290.60">
    <property type="entry name" value="Ubiquitin-activating enzyme E1, UFD domain"/>
    <property type="match status" value="1"/>
</dbReference>
<comment type="pathway">
    <text evidence="1">Protein modification; protein ubiquitination.</text>
</comment>
<dbReference type="InterPro" id="IPR045886">
    <property type="entry name" value="ThiF/MoeB/HesA"/>
</dbReference>
<evidence type="ECO:0000256" key="1">
    <source>
        <dbReference type="ARBA" id="ARBA00004906"/>
    </source>
</evidence>
<comment type="similarity">
    <text evidence="2">Belongs to the ubiquitin-activating E1 family.</text>
</comment>